<reference evidence="9" key="3">
    <citation type="submission" date="2025-04" db="UniProtKB">
        <authorList>
            <consortium name="RefSeq"/>
        </authorList>
    </citation>
    <scope>IDENTIFICATION</scope>
    <source>
        <strain evidence="9">CBS 781.70</strain>
    </source>
</reference>
<feature type="transmembrane region" description="Helical" evidence="6">
    <location>
        <begin position="424"/>
        <end position="449"/>
    </location>
</feature>
<dbReference type="Pfam" id="PF07690">
    <property type="entry name" value="MFS_1"/>
    <property type="match status" value="1"/>
</dbReference>
<dbReference type="Gene3D" id="1.20.1250.20">
    <property type="entry name" value="MFS general substrate transporter like domains"/>
    <property type="match status" value="2"/>
</dbReference>
<dbReference type="RefSeq" id="XP_033533142.1">
    <property type="nucleotide sequence ID" value="XM_033677594.1"/>
</dbReference>
<feature type="region of interest" description="Disordered" evidence="5">
    <location>
        <begin position="223"/>
        <end position="243"/>
    </location>
</feature>
<dbReference type="GeneID" id="54418164"/>
<feature type="transmembrane region" description="Helical" evidence="6">
    <location>
        <begin position="324"/>
        <end position="343"/>
    </location>
</feature>
<evidence type="ECO:0000256" key="1">
    <source>
        <dbReference type="ARBA" id="ARBA00004141"/>
    </source>
</evidence>
<keyword evidence="3 6" id="KW-1133">Transmembrane helix</keyword>
<feature type="transmembrane region" description="Helical" evidence="6">
    <location>
        <begin position="79"/>
        <end position="97"/>
    </location>
</feature>
<evidence type="ECO:0000256" key="6">
    <source>
        <dbReference type="SAM" id="Phobius"/>
    </source>
</evidence>
<dbReference type="AlphaFoldDB" id="A0A6G1G0Q5"/>
<dbReference type="Proteomes" id="UP000504638">
    <property type="component" value="Unplaced"/>
</dbReference>
<protein>
    <submittedName>
        <fullName evidence="7 9">MFS general substrate transporter</fullName>
    </submittedName>
</protein>
<feature type="transmembrane region" description="Helical" evidence="6">
    <location>
        <begin position="461"/>
        <end position="482"/>
    </location>
</feature>
<reference evidence="9" key="2">
    <citation type="submission" date="2020-04" db="EMBL/GenBank/DDBJ databases">
        <authorList>
            <consortium name="NCBI Genome Project"/>
        </authorList>
    </citation>
    <scope>NUCLEOTIDE SEQUENCE</scope>
    <source>
        <strain evidence="9">CBS 781.70</strain>
    </source>
</reference>
<dbReference type="GO" id="GO:0022857">
    <property type="term" value="F:transmembrane transporter activity"/>
    <property type="evidence" value="ECO:0007669"/>
    <property type="project" value="InterPro"/>
</dbReference>
<gene>
    <name evidence="7 9" type="ORF">P152DRAFT_437951</name>
</gene>
<evidence type="ECO:0000256" key="3">
    <source>
        <dbReference type="ARBA" id="ARBA00022989"/>
    </source>
</evidence>
<proteinExistence type="predicted"/>
<dbReference type="PANTHER" id="PTHR21576">
    <property type="entry name" value="UNCHARACTERIZED NODULIN-LIKE PROTEIN"/>
    <property type="match status" value="1"/>
</dbReference>
<organism evidence="7">
    <name type="scientific">Eremomyces bilateralis CBS 781.70</name>
    <dbReference type="NCBI Taxonomy" id="1392243"/>
    <lineage>
        <taxon>Eukaryota</taxon>
        <taxon>Fungi</taxon>
        <taxon>Dikarya</taxon>
        <taxon>Ascomycota</taxon>
        <taxon>Pezizomycotina</taxon>
        <taxon>Dothideomycetes</taxon>
        <taxon>Dothideomycetes incertae sedis</taxon>
        <taxon>Eremomycetales</taxon>
        <taxon>Eremomycetaceae</taxon>
        <taxon>Eremomyces</taxon>
    </lineage>
</organism>
<evidence type="ECO:0000256" key="5">
    <source>
        <dbReference type="SAM" id="MobiDB-lite"/>
    </source>
</evidence>
<comment type="subcellular location">
    <subcellularLocation>
        <location evidence="1">Membrane</location>
        <topology evidence="1">Multi-pass membrane protein</topology>
    </subcellularLocation>
</comment>
<reference evidence="7 9" key="1">
    <citation type="submission" date="2020-01" db="EMBL/GenBank/DDBJ databases">
        <authorList>
            <consortium name="DOE Joint Genome Institute"/>
            <person name="Haridas S."/>
            <person name="Albert R."/>
            <person name="Binder M."/>
            <person name="Bloem J."/>
            <person name="Labutti K."/>
            <person name="Salamov A."/>
            <person name="Andreopoulos B."/>
            <person name="Baker S.E."/>
            <person name="Barry K."/>
            <person name="Bills G."/>
            <person name="Bluhm B.H."/>
            <person name="Cannon C."/>
            <person name="Castanera R."/>
            <person name="Culley D.E."/>
            <person name="Daum C."/>
            <person name="Ezra D."/>
            <person name="Gonzalez J.B."/>
            <person name="Henrissat B."/>
            <person name="Kuo A."/>
            <person name="Liang C."/>
            <person name="Lipzen A."/>
            <person name="Lutzoni F."/>
            <person name="Magnuson J."/>
            <person name="Mondo S."/>
            <person name="Nolan M."/>
            <person name="Ohm R."/>
            <person name="Pangilinan J."/>
            <person name="Park H.-J."/>
            <person name="Ramirez L."/>
            <person name="Alfaro M."/>
            <person name="Sun H."/>
            <person name="Tritt A."/>
            <person name="Yoshinaga Y."/>
            <person name="Zwiers L.-H."/>
            <person name="Turgeon B.G."/>
            <person name="Goodwin S.B."/>
            <person name="Spatafora J.W."/>
            <person name="Crous P.W."/>
            <person name="Grigoriev I.V."/>
        </authorList>
    </citation>
    <scope>NUCLEOTIDE SEQUENCE</scope>
    <source>
        <strain evidence="7 9">CBS 781.70</strain>
    </source>
</reference>
<dbReference type="InterPro" id="IPR011701">
    <property type="entry name" value="MFS"/>
</dbReference>
<dbReference type="InterPro" id="IPR036259">
    <property type="entry name" value="MFS_trans_sf"/>
</dbReference>
<dbReference type="EMBL" id="ML975161">
    <property type="protein sequence ID" value="KAF1811511.1"/>
    <property type="molecule type" value="Genomic_DNA"/>
</dbReference>
<sequence length="544" mass="59367">MADVAHHKLRVMAVVAVTFMSLACGSNYAYSAWGPQFADRMKLSATYSNLIGTCGNMGMYATGIPVGMFIDTKGPRPSMIFGSFCLGIGYFPIRYAYDHGAGSMSVFLLCLFSFLTGLGSCAAFSAAIKTAAINWPSHRGTATAMPLAAFGLSALFFSTLSSIAFPDNTSSFLLLLSIGTFALVFISQFFIYLPAPTATYASLPTDDDGLSRRRRDSNPMLRTRSIRSKSSRDDIPGEGELDFDRQSYGTYQSAAAKTCAVQQPQSSHAVEEVDEVSSLMSKTSSSVPGDIDVEQDMGSTNSNHSCHVDVTGLALLYKFEFWQLWVMLGLLTGVGLMTINNIGNDAQALWTSWDDSVTKEFIMRRQLMHVSIISAMSFAGRLLSGIGSDYLVKHLHMSRFWCLVASSCVFTLSQFAAIKIENPNFLWVVSGFSGLAYGALFGVFPALVTDAFGVNGLSLNWGYMILSSMAGAYLFNLCYGRIYDHHSTVLPNGDRTCSEGLKCYAGAYWITLVGSAMGIVISLLMIRHQKVLRRKRVEEEHRVA</sequence>
<keyword evidence="8" id="KW-1185">Reference proteome</keyword>
<feature type="transmembrane region" description="Helical" evidence="6">
    <location>
        <begin position="140"/>
        <end position="165"/>
    </location>
</feature>
<feature type="transmembrane region" description="Helical" evidence="6">
    <location>
        <begin position="367"/>
        <end position="388"/>
    </location>
</feature>
<keyword evidence="4 6" id="KW-0472">Membrane</keyword>
<evidence type="ECO:0000256" key="2">
    <source>
        <dbReference type="ARBA" id="ARBA00022692"/>
    </source>
</evidence>
<feature type="transmembrane region" description="Helical" evidence="6">
    <location>
        <begin position="50"/>
        <end position="70"/>
    </location>
</feature>
<evidence type="ECO:0000313" key="8">
    <source>
        <dbReference type="Proteomes" id="UP000504638"/>
    </source>
</evidence>
<name>A0A6G1G0Q5_9PEZI</name>
<feature type="transmembrane region" description="Helical" evidence="6">
    <location>
        <begin position="400"/>
        <end position="418"/>
    </location>
</feature>
<feature type="transmembrane region" description="Helical" evidence="6">
    <location>
        <begin position="12"/>
        <end position="30"/>
    </location>
</feature>
<feature type="transmembrane region" description="Helical" evidence="6">
    <location>
        <begin position="103"/>
        <end position="128"/>
    </location>
</feature>
<dbReference type="GO" id="GO:0000329">
    <property type="term" value="C:fungal-type vacuole membrane"/>
    <property type="evidence" value="ECO:0007669"/>
    <property type="project" value="TreeGrafter"/>
</dbReference>
<keyword evidence="2 6" id="KW-0812">Transmembrane</keyword>
<evidence type="ECO:0000313" key="7">
    <source>
        <dbReference type="EMBL" id="KAF1811511.1"/>
    </source>
</evidence>
<feature type="transmembrane region" description="Helical" evidence="6">
    <location>
        <begin position="506"/>
        <end position="526"/>
    </location>
</feature>
<evidence type="ECO:0000256" key="4">
    <source>
        <dbReference type="ARBA" id="ARBA00023136"/>
    </source>
</evidence>
<evidence type="ECO:0000313" key="9">
    <source>
        <dbReference type="RefSeq" id="XP_033533142.1"/>
    </source>
</evidence>
<accession>A0A6G1G0Q5</accession>
<dbReference type="SUPFAM" id="SSF103473">
    <property type="entry name" value="MFS general substrate transporter"/>
    <property type="match status" value="1"/>
</dbReference>
<feature type="transmembrane region" description="Helical" evidence="6">
    <location>
        <begin position="171"/>
        <end position="193"/>
    </location>
</feature>
<dbReference type="PANTHER" id="PTHR21576:SF158">
    <property type="entry name" value="RIBOSOMAL RNA-PROCESSING PROTEIN 12-LIKE CONSERVED DOMAIN-CONTAINING PROTEIN"/>
    <property type="match status" value="1"/>
</dbReference>
<dbReference type="OrthoDB" id="410267at2759"/>